<dbReference type="SUPFAM" id="SSF52540">
    <property type="entry name" value="P-loop containing nucleoside triphosphate hydrolases"/>
    <property type="match status" value="1"/>
</dbReference>
<dbReference type="InterPro" id="IPR049730">
    <property type="entry name" value="SNF2/RAD54-like_C"/>
</dbReference>
<dbReference type="GO" id="GO:0016787">
    <property type="term" value="F:hydrolase activity"/>
    <property type="evidence" value="ECO:0007669"/>
    <property type="project" value="UniProtKB-KW"/>
</dbReference>
<dbReference type="EMBL" id="JAJAGQ010000007">
    <property type="protein sequence ID" value="KAJ8557249.1"/>
    <property type="molecule type" value="Genomic_DNA"/>
</dbReference>
<dbReference type="InterPro" id="IPR027417">
    <property type="entry name" value="P-loop_NTPase"/>
</dbReference>
<dbReference type="InterPro" id="IPR036280">
    <property type="entry name" value="Multihaem_cyt_sf"/>
</dbReference>
<accession>A0A9Q1RHQ2</accession>
<keyword evidence="5" id="KW-1185">Reference proteome</keyword>
<evidence type="ECO:0000313" key="4">
    <source>
        <dbReference type="EMBL" id="KAJ8557249.1"/>
    </source>
</evidence>
<dbReference type="OrthoDB" id="1298066at2759"/>
<keyword evidence="1" id="KW-0547">Nucleotide-binding</keyword>
<proteinExistence type="predicted"/>
<keyword evidence="2" id="KW-0378">Hydrolase</keyword>
<keyword evidence="3" id="KW-0067">ATP-binding</keyword>
<dbReference type="SUPFAM" id="SSF48695">
    <property type="entry name" value="Multiheme cytochromes"/>
    <property type="match status" value="1"/>
</dbReference>
<gene>
    <name evidence="4" type="ORF">K7X08_002874</name>
</gene>
<dbReference type="PANTHER" id="PTHR45626:SF33">
    <property type="entry name" value="DNA REPAIR PROTEIN RAD16"/>
    <property type="match status" value="1"/>
</dbReference>
<evidence type="ECO:0000256" key="3">
    <source>
        <dbReference type="ARBA" id="ARBA00022840"/>
    </source>
</evidence>
<dbReference type="PANTHER" id="PTHR45626">
    <property type="entry name" value="TRANSCRIPTION TERMINATION FACTOR 2-RELATED"/>
    <property type="match status" value="1"/>
</dbReference>
<dbReference type="Proteomes" id="UP001152561">
    <property type="component" value="Unassembled WGS sequence"/>
</dbReference>
<sequence length="406" mass="45445">MVSRIHGSRREFLFLSLALEIRDLGLAFEFLPGMLLVLSFGIPGISQDGLYVYGAIDHPYLVVYSSTTLAKSGNIYSGNVEQPCGLCHDTVKDPVAVDHPYLVVYSSTTLAKSGNIYSGNVEQPCGLCHDTVKDPVAVDHPYLVVYSSTTLAKSGNIYSGNVEQPCGLCHDTVKDPVAVDHPYLVVYSSTTLAKSGNIYSGNVEQPCGLCHDTVKDPVREKIRLMIERDGSAKGIVFSQFTSFLDLIHYSLQKSDINCVQLVGSMSIAARAAAVTRFTEDPDSRIFLYELASWKCWHSILQLHHRHMLNKCTIHVMIVASLCLCQVFMMDPWWNPAVERQAQDRIHRIGQHKPVRIVRFVIENTIEEKLALMQALLEAFPLREPDEEDSGLIRHWMSDLELDNFDE</sequence>
<organism evidence="4 5">
    <name type="scientific">Anisodus acutangulus</name>
    <dbReference type="NCBI Taxonomy" id="402998"/>
    <lineage>
        <taxon>Eukaryota</taxon>
        <taxon>Viridiplantae</taxon>
        <taxon>Streptophyta</taxon>
        <taxon>Embryophyta</taxon>
        <taxon>Tracheophyta</taxon>
        <taxon>Spermatophyta</taxon>
        <taxon>Magnoliopsida</taxon>
        <taxon>eudicotyledons</taxon>
        <taxon>Gunneridae</taxon>
        <taxon>Pentapetalae</taxon>
        <taxon>asterids</taxon>
        <taxon>lamiids</taxon>
        <taxon>Solanales</taxon>
        <taxon>Solanaceae</taxon>
        <taxon>Solanoideae</taxon>
        <taxon>Hyoscyameae</taxon>
        <taxon>Anisodus</taxon>
    </lineage>
</organism>
<reference evidence="5" key="1">
    <citation type="journal article" date="2023" name="Proc. Natl. Acad. Sci. U.S.A.">
        <title>Genomic and structural basis for evolution of tropane alkaloid biosynthesis.</title>
        <authorList>
            <person name="Wanga Y.-J."/>
            <person name="Taina T."/>
            <person name="Yua J.-Y."/>
            <person name="Lia J."/>
            <person name="Xua B."/>
            <person name="Chenc J."/>
            <person name="D'Auriad J.C."/>
            <person name="Huanga J.-P."/>
            <person name="Huanga S.-X."/>
        </authorList>
    </citation>
    <scope>NUCLEOTIDE SEQUENCE [LARGE SCALE GENOMIC DNA]</scope>
    <source>
        <strain evidence="5">cv. KIB-2019</strain>
    </source>
</reference>
<protein>
    <recommendedName>
        <fullName evidence="6">Helicase C-terminal domain-containing protein</fullName>
    </recommendedName>
</protein>
<evidence type="ECO:0008006" key="6">
    <source>
        <dbReference type="Google" id="ProtNLM"/>
    </source>
</evidence>
<dbReference type="GO" id="GO:0008094">
    <property type="term" value="F:ATP-dependent activity, acting on DNA"/>
    <property type="evidence" value="ECO:0007669"/>
    <property type="project" value="TreeGrafter"/>
</dbReference>
<dbReference type="GO" id="GO:0006289">
    <property type="term" value="P:nucleotide-excision repair"/>
    <property type="evidence" value="ECO:0007669"/>
    <property type="project" value="TreeGrafter"/>
</dbReference>
<dbReference type="Gene3D" id="3.40.50.300">
    <property type="entry name" value="P-loop containing nucleotide triphosphate hydrolases"/>
    <property type="match status" value="1"/>
</dbReference>
<evidence type="ECO:0000256" key="1">
    <source>
        <dbReference type="ARBA" id="ARBA00022741"/>
    </source>
</evidence>
<evidence type="ECO:0000256" key="2">
    <source>
        <dbReference type="ARBA" id="ARBA00022801"/>
    </source>
</evidence>
<dbReference type="AlphaFoldDB" id="A0A9Q1RHQ2"/>
<dbReference type="GO" id="GO:0005524">
    <property type="term" value="F:ATP binding"/>
    <property type="evidence" value="ECO:0007669"/>
    <property type="project" value="UniProtKB-KW"/>
</dbReference>
<name>A0A9Q1RHQ2_9SOLA</name>
<dbReference type="CDD" id="cd18793">
    <property type="entry name" value="SF2_C_SNF"/>
    <property type="match status" value="1"/>
</dbReference>
<dbReference type="GO" id="GO:0005634">
    <property type="term" value="C:nucleus"/>
    <property type="evidence" value="ECO:0007669"/>
    <property type="project" value="TreeGrafter"/>
</dbReference>
<evidence type="ECO:0000313" key="5">
    <source>
        <dbReference type="Proteomes" id="UP001152561"/>
    </source>
</evidence>
<comment type="caution">
    <text evidence="4">The sequence shown here is derived from an EMBL/GenBank/DDBJ whole genome shotgun (WGS) entry which is preliminary data.</text>
</comment>
<dbReference type="InterPro" id="IPR050628">
    <property type="entry name" value="SNF2_RAD54_helicase_TF"/>
</dbReference>